<proteinExistence type="predicted"/>
<organism evidence="2 3">
    <name type="scientific">Cirrhinus mrigala</name>
    <name type="common">Mrigala</name>
    <dbReference type="NCBI Taxonomy" id="683832"/>
    <lineage>
        <taxon>Eukaryota</taxon>
        <taxon>Metazoa</taxon>
        <taxon>Chordata</taxon>
        <taxon>Craniata</taxon>
        <taxon>Vertebrata</taxon>
        <taxon>Euteleostomi</taxon>
        <taxon>Actinopterygii</taxon>
        <taxon>Neopterygii</taxon>
        <taxon>Teleostei</taxon>
        <taxon>Ostariophysi</taxon>
        <taxon>Cypriniformes</taxon>
        <taxon>Cyprinidae</taxon>
        <taxon>Labeoninae</taxon>
        <taxon>Labeonini</taxon>
        <taxon>Cirrhinus</taxon>
    </lineage>
</organism>
<reference evidence="2 3" key="1">
    <citation type="submission" date="2024-05" db="EMBL/GenBank/DDBJ databases">
        <title>Genome sequencing and assembly of Indian major carp, Cirrhinus mrigala (Hamilton, 1822).</title>
        <authorList>
            <person name="Mohindra V."/>
            <person name="Chowdhury L.M."/>
            <person name="Lal K."/>
            <person name="Jena J.K."/>
        </authorList>
    </citation>
    <scope>NUCLEOTIDE SEQUENCE [LARGE SCALE GENOMIC DNA]</scope>
    <source>
        <strain evidence="2">CM1030</strain>
        <tissue evidence="2">Blood</tissue>
    </source>
</reference>
<dbReference type="AlphaFoldDB" id="A0ABD0S4L4"/>
<evidence type="ECO:0000256" key="1">
    <source>
        <dbReference type="SAM" id="MobiDB-lite"/>
    </source>
</evidence>
<keyword evidence="3" id="KW-1185">Reference proteome</keyword>
<gene>
    <name evidence="2" type="ORF">M9458_002413</name>
</gene>
<evidence type="ECO:0000313" key="3">
    <source>
        <dbReference type="Proteomes" id="UP001529510"/>
    </source>
</evidence>
<protein>
    <submittedName>
        <fullName evidence="2">Uncharacterized protein</fullName>
    </submittedName>
</protein>
<name>A0ABD0S4L4_CIRMR</name>
<feature type="compositionally biased region" description="Polar residues" evidence="1">
    <location>
        <begin position="1"/>
        <end position="11"/>
    </location>
</feature>
<dbReference type="Proteomes" id="UP001529510">
    <property type="component" value="Unassembled WGS sequence"/>
</dbReference>
<feature type="non-terminal residue" evidence="2">
    <location>
        <position position="1"/>
    </location>
</feature>
<comment type="caution">
    <text evidence="2">The sequence shown here is derived from an EMBL/GenBank/DDBJ whole genome shotgun (WGS) entry which is preliminary data.</text>
</comment>
<evidence type="ECO:0000313" key="2">
    <source>
        <dbReference type="EMBL" id="KAL0204395.1"/>
    </source>
</evidence>
<feature type="region of interest" description="Disordered" evidence="1">
    <location>
        <begin position="1"/>
        <end position="24"/>
    </location>
</feature>
<accession>A0ABD0S4L4</accession>
<sequence>AKPGALQNSGADQVGSAGFGRRRGEAAAAAAARHGLQQHLRKLPVLPVVLLQR</sequence>
<dbReference type="EMBL" id="JAMKFB020000001">
    <property type="protein sequence ID" value="KAL0204395.1"/>
    <property type="molecule type" value="Genomic_DNA"/>
</dbReference>